<dbReference type="Proteomes" id="UP000239425">
    <property type="component" value="Unassembled WGS sequence"/>
</dbReference>
<dbReference type="InterPro" id="IPR001296">
    <property type="entry name" value="Glyco_trans_1"/>
</dbReference>
<dbReference type="SUPFAM" id="SSF53756">
    <property type="entry name" value="UDP-Glycosyltransferase/glycogen phosphorylase"/>
    <property type="match status" value="1"/>
</dbReference>
<protein>
    <submittedName>
        <fullName evidence="2">Alpha-1,4-N-acetyl-D-galactosaminyltransferase</fullName>
    </submittedName>
</protein>
<evidence type="ECO:0000313" key="2">
    <source>
        <dbReference type="EMBL" id="PPE03144.1"/>
    </source>
</evidence>
<evidence type="ECO:0000259" key="1">
    <source>
        <dbReference type="Pfam" id="PF00534"/>
    </source>
</evidence>
<evidence type="ECO:0000313" key="3">
    <source>
        <dbReference type="Proteomes" id="UP000239425"/>
    </source>
</evidence>
<dbReference type="OrthoDB" id="9790710at2"/>
<dbReference type="EMBL" id="PHHC01000136">
    <property type="protein sequence ID" value="PPE03144.1"/>
    <property type="molecule type" value="Genomic_DNA"/>
</dbReference>
<keyword evidence="2" id="KW-0808">Transferase</keyword>
<dbReference type="AlphaFoldDB" id="A0A2S5R761"/>
<reference evidence="2 3" key="1">
    <citation type="submission" date="2017-11" db="EMBL/GenBank/DDBJ databases">
        <title>Comparative genomic analysis of Holospora spp., intranuclear symbionts of paramecia.</title>
        <authorList>
            <person name="Garushyants S.K."/>
            <person name="Beliavskaya A."/>
            <person name="Malko D.B."/>
            <person name="Logacheva M.D."/>
            <person name="Rautian M.S."/>
            <person name="Gelfand M.S."/>
        </authorList>
    </citation>
    <scope>NUCLEOTIDE SEQUENCE [LARGE SCALE GENOMIC DNA]</scope>
    <source>
        <strain evidence="3">02AZ16</strain>
    </source>
</reference>
<accession>A0A2S5R761</accession>
<dbReference type="GO" id="GO:0016757">
    <property type="term" value="F:glycosyltransferase activity"/>
    <property type="evidence" value="ECO:0007669"/>
    <property type="project" value="InterPro"/>
</dbReference>
<keyword evidence="3" id="KW-1185">Reference proteome</keyword>
<comment type="caution">
    <text evidence="2">The sequence shown here is derived from an EMBL/GenBank/DDBJ whole genome shotgun (WGS) entry which is preliminary data.</text>
</comment>
<organism evidence="2 3">
    <name type="scientific">Holospora curviuscula</name>
    <dbReference type="NCBI Taxonomy" id="1082868"/>
    <lineage>
        <taxon>Bacteria</taxon>
        <taxon>Pseudomonadati</taxon>
        <taxon>Pseudomonadota</taxon>
        <taxon>Alphaproteobacteria</taxon>
        <taxon>Holosporales</taxon>
        <taxon>Holosporaceae</taxon>
        <taxon>Holospora</taxon>
    </lineage>
</organism>
<dbReference type="Pfam" id="PF00534">
    <property type="entry name" value="Glycos_transf_1"/>
    <property type="match status" value="1"/>
</dbReference>
<gene>
    <name evidence="2" type="ORF">HCUR_01420</name>
</gene>
<feature type="domain" description="Glycosyl transferase family 1" evidence="1">
    <location>
        <begin position="93"/>
        <end position="239"/>
    </location>
</feature>
<proteinExistence type="predicted"/>
<dbReference type="PANTHER" id="PTHR12526">
    <property type="entry name" value="GLYCOSYLTRANSFERASE"/>
    <property type="match status" value="1"/>
</dbReference>
<dbReference type="Gene3D" id="3.40.50.2000">
    <property type="entry name" value="Glycogen Phosphorylase B"/>
    <property type="match status" value="2"/>
</dbReference>
<sequence length="252" mass="28335">MWLLSFMAVMNFTILLASIGLKAPVIASERIDPHFHYIPLLYKKIRSFLYRFAKKIIVQTNSAASYFGKNLQRIIQIIPNPVKLPKNHKFFSSTARCIITVGRLDKQKDHDILIHAFSRLYPTYPHLGLTIYGGGAERDNLQKSISLPGAIQEIHQKLLEADLFGFPPLYDDFPNALVEAMSVGLPIIASNCSGNIDIVKNGVDGRIFPVGDVLKLAVLMEALVCDPNTRKRLGEKAKTVAERFHPDLIFHR</sequence>
<name>A0A2S5R761_9PROT</name>